<dbReference type="CDD" id="cd00761">
    <property type="entry name" value="Glyco_tranf_GTA_type"/>
    <property type="match status" value="1"/>
</dbReference>
<proteinExistence type="predicted"/>
<keyword evidence="1" id="KW-0472">Membrane</keyword>
<dbReference type="RefSeq" id="WP_004472255.1">
    <property type="nucleotide sequence ID" value="NZ_AHMU02000065.1"/>
</dbReference>
<dbReference type="SUPFAM" id="SSF53448">
    <property type="entry name" value="Nucleotide-diphospho-sugar transferases"/>
    <property type="match status" value="1"/>
</dbReference>
<dbReference type="Pfam" id="PF00535">
    <property type="entry name" value="Glycos_transf_2"/>
    <property type="match status" value="1"/>
</dbReference>
<evidence type="ECO:0000313" key="3">
    <source>
        <dbReference type="EMBL" id="EMN20651.1"/>
    </source>
</evidence>
<protein>
    <submittedName>
        <fullName evidence="3">Glycosyltransferase-like protein, family 2</fullName>
    </submittedName>
</protein>
<dbReference type="GO" id="GO:0016758">
    <property type="term" value="F:hexosyltransferase activity"/>
    <property type="evidence" value="ECO:0007669"/>
    <property type="project" value="UniProtKB-ARBA"/>
</dbReference>
<dbReference type="EMBL" id="AHMU02000065">
    <property type="protein sequence ID" value="EMN20651.1"/>
    <property type="molecule type" value="Genomic_DNA"/>
</dbReference>
<keyword evidence="1" id="KW-1133">Transmembrane helix</keyword>
<dbReference type="PANTHER" id="PTHR22916">
    <property type="entry name" value="GLYCOSYLTRANSFERASE"/>
    <property type="match status" value="1"/>
</dbReference>
<feature type="domain" description="Glycosyltransferase 2-like" evidence="2">
    <location>
        <begin position="34"/>
        <end position="167"/>
    </location>
</feature>
<evidence type="ECO:0000259" key="2">
    <source>
        <dbReference type="Pfam" id="PF00535"/>
    </source>
</evidence>
<dbReference type="InterPro" id="IPR001173">
    <property type="entry name" value="Glyco_trans_2-like"/>
</dbReference>
<dbReference type="PANTHER" id="PTHR22916:SF3">
    <property type="entry name" value="UDP-GLCNAC:BETAGAL BETA-1,3-N-ACETYLGLUCOSAMINYLTRANSFERASE-LIKE PROTEIN 1"/>
    <property type="match status" value="1"/>
</dbReference>
<dbReference type="InterPro" id="IPR029044">
    <property type="entry name" value="Nucleotide-diphossugar_trans"/>
</dbReference>
<gene>
    <name evidence="3" type="ORF">LEP1GSC063_3067</name>
</gene>
<dbReference type="Proteomes" id="UP000012106">
    <property type="component" value="Unassembled WGS sequence"/>
</dbReference>
<keyword evidence="3" id="KW-0808">Transferase</keyword>
<name>M6JG58_9LEPT</name>
<evidence type="ECO:0000256" key="1">
    <source>
        <dbReference type="SAM" id="Phobius"/>
    </source>
</evidence>
<sequence length="362" mass="42124">MLLDKYGKDYKHIFFPSKKEVYDSNRPILTIIHDAYFNLHFVIQAVESILNQTYQNVELILVDNGALEEVSAYLRKIYEENKNVSLVKFDRNVFDWKDPCISVSVCWNIGLFYCKGDYVSHLSYDDLLSKNYAEKMISLFLENPNCVTAAPSVVSIDISGNAKGNNLDTNRRKRFSDGFTLALDLLNGNEKKLFSSPGEVFVIRKDLLLREGGFDRIVDVSQLLKYAIFGESGYDPEAHVFWRSHAGQTNKLSKAKGEIFYQSLMKGWEESRIFEIWRSRYDQKIFDLLEKFKKNQISSTVYAVVNENIASYKLWPLILSLKNVLCDCPQFFLRSCWIVFLGVLKLPFLILRKVFRKLRMFF</sequence>
<comment type="caution">
    <text evidence="3">The sequence shown here is derived from an EMBL/GenBank/DDBJ whole genome shotgun (WGS) entry which is preliminary data.</text>
</comment>
<feature type="transmembrane region" description="Helical" evidence="1">
    <location>
        <begin position="331"/>
        <end position="351"/>
    </location>
</feature>
<dbReference type="AlphaFoldDB" id="M6JG58"/>
<dbReference type="Gene3D" id="3.90.550.10">
    <property type="entry name" value="Spore Coat Polysaccharide Biosynthesis Protein SpsA, Chain A"/>
    <property type="match status" value="1"/>
</dbReference>
<evidence type="ECO:0000313" key="4">
    <source>
        <dbReference type="Proteomes" id="UP000012106"/>
    </source>
</evidence>
<keyword evidence="1" id="KW-0812">Transmembrane</keyword>
<reference evidence="3 4" key="1">
    <citation type="submission" date="2013-01" db="EMBL/GenBank/DDBJ databases">
        <authorList>
            <person name="Harkins D.M."/>
            <person name="Durkin A.S."/>
            <person name="Brinkac L.M."/>
            <person name="Haft D.H."/>
            <person name="Selengut J.D."/>
            <person name="Sanka R."/>
            <person name="DePew J."/>
            <person name="Purushe J."/>
            <person name="Hartskeerl R.A."/>
            <person name="Ahmed A."/>
            <person name="van der Linden H."/>
            <person name="Goris M.G.A."/>
            <person name="Vinetz J.M."/>
            <person name="Sutton G.G."/>
            <person name="Nierman W.C."/>
            <person name="Fouts D.E."/>
        </authorList>
    </citation>
    <scope>NUCLEOTIDE SEQUENCE [LARGE SCALE GENOMIC DNA]</scope>
    <source>
        <strain evidence="3 4">MAVJ 401</strain>
    </source>
</reference>
<accession>M6JG58</accession>
<organism evidence="3 4">
    <name type="scientific">Leptospira santarosai serovar Arenal str. MAVJ 401</name>
    <dbReference type="NCBI Taxonomy" id="1049976"/>
    <lineage>
        <taxon>Bacteria</taxon>
        <taxon>Pseudomonadati</taxon>
        <taxon>Spirochaetota</taxon>
        <taxon>Spirochaetia</taxon>
        <taxon>Leptospirales</taxon>
        <taxon>Leptospiraceae</taxon>
        <taxon>Leptospira</taxon>
    </lineage>
</organism>